<comment type="caution">
    <text evidence="4">The sequence shown here is derived from an EMBL/GenBank/DDBJ whole genome shotgun (WGS) entry which is preliminary data.</text>
</comment>
<dbReference type="Proteomes" id="UP000812270">
    <property type="component" value="Unassembled WGS sequence"/>
</dbReference>
<dbReference type="InterPro" id="IPR001509">
    <property type="entry name" value="Epimerase_deHydtase"/>
</dbReference>
<evidence type="ECO:0000256" key="1">
    <source>
        <dbReference type="ARBA" id="ARBA00009353"/>
    </source>
</evidence>
<proteinExistence type="inferred from homology"/>
<feature type="domain" description="DUF1731" evidence="3">
    <location>
        <begin position="266"/>
        <end position="311"/>
    </location>
</feature>
<evidence type="ECO:0000313" key="4">
    <source>
        <dbReference type="EMBL" id="MBV4356518.1"/>
    </source>
</evidence>
<name>A0A9E2S7R7_9BACT</name>
<dbReference type="Pfam" id="PF08338">
    <property type="entry name" value="DUF1731"/>
    <property type="match status" value="1"/>
</dbReference>
<dbReference type="InterPro" id="IPR010099">
    <property type="entry name" value="SDR39U1"/>
</dbReference>
<dbReference type="AlphaFoldDB" id="A0A9E2S7R7"/>
<protein>
    <submittedName>
        <fullName evidence="4">TIGR01777 family oxidoreductase</fullName>
    </submittedName>
</protein>
<comment type="similarity">
    <text evidence="1">Belongs to the NAD(P)-dependent epimerase/dehydratase family. SDR39U1 subfamily.</text>
</comment>
<dbReference type="PANTHER" id="PTHR11092:SF0">
    <property type="entry name" value="EPIMERASE FAMILY PROTEIN SDR39U1"/>
    <property type="match status" value="1"/>
</dbReference>
<dbReference type="Pfam" id="PF01370">
    <property type="entry name" value="Epimerase"/>
    <property type="match status" value="1"/>
</dbReference>
<dbReference type="RefSeq" id="WP_217790149.1">
    <property type="nucleotide sequence ID" value="NZ_JAHSPG010000002.1"/>
</dbReference>
<dbReference type="NCBIfam" id="TIGR01777">
    <property type="entry name" value="yfcH"/>
    <property type="match status" value="1"/>
</dbReference>
<organism evidence="4 5">
    <name type="scientific">Pinibacter aurantiacus</name>
    <dbReference type="NCBI Taxonomy" id="2851599"/>
    <lineage>
        <taxon>Bacteria</taxon>
        <taxon>Pseudomonadati</taxon>
        <taxon>Bacteroidota</taxon>
        <taxon>Chitinophagia</taxon>
        <taxon>Chitinophagales</taxon>
        <taxon>Chitinophagaceae</taxon>
        <taxon>Pinibacter</taxon>
    </lineage>
</organism>
<dbReference type="PANTHER" id="PTHR11092">
    <property type="entry name" value="SUGAR NUCLEOTIDE EPIMERASE RELATED"/>
    <property type="match status" value="1"/>
</dbReference>
<gene>
    <name evidence="4" type="ORF">KTO63_05105</name>
</gene>
<reference evidence="4" key="1">
    <citation type="submission" date="2021-06" db="EMBL/GenBank/DDBJ databases">
        <authorList>
            <person name="Huq M.A."/>
        </authorList>
    </citation>
    <scope>NUCLEOTIDE SEQUENCE</scope>
    <source>
        <strain evidence="4">MAH-26</strain>
    </source>
</reference>
<feature type="domain" description="NAD-dependent epimerase/dehydratase" evidence="2">
    <location>
        <begin position="6"/>
        <end position="236"/>
    </location>
</feature>
<evidence type="ECO:0000259" key="3">
    <source>
        <dbReference type="Pfam" id="PF08338"/>
    </source>
</evidence>
<accession>A0A9E2S7R7</accession>
<dbReference type="EMBL" id="JAHSPG010000002">
    <property type="protein sequence ID" value="MBV4356518.1"/>
    <property type="molecule type" value="Genomic_DNA"/>
</dbReference>
<dbReference type="InterPro" id="IPR013549">
    <property type="entry name" value="DUF1731"/>
</dbReference>
<keyword evidence="5" id="KW-1185">Reference proteome</keyword>
<evidence type="ECO:0000259" key="2">
    <source>
        <dbReference type="Pfam" id="PF01370"/>
    </source>
</evidence>
<sequence length="324" mass="37175">MKNKKIIIAGGTGFIGQRLARYFCENNRIVILTRQLPDQQNNAYQSSLIHHSNIEYVKWDGKNLGTWALSFMNADVVINLAGKSVNCRYNEKNKKEIFDSRTNATKAIGEAIRTISNPPTLWINAASATIYRHAEDRPQDEYTGEHHNDFSVQVCKLWEKNFYEETTPQTRKVALRMAITLGDGGVMVPYFNLLKFGLGGHQGSGRQMYSWVHIEDVCRSIDWIYNHPEMNGTYNISSPFPVRNNEFMKTLRKVSGHVIGLPAFKWMLYIGTKLIGTEAELILKSRWVVPTRMLESGFVFKYAELGPAMESIVQSVPRRWYHLF</sequence>
<evidence type="ECO:0000313" key="5">
    <source>
        <dbReference type="Proteomes" id="UP000812270"/>
    </source>
</evidence>